<name>A0A0D7B468_9AGAR</name>
<organism evidence="2 3">
    <name type="scientific">Cylindrobasidium torrendii FP15055 ss-10</name>
    <dbReference type="NCBI Taxonomy" id="1314674"/>
    <lineage>
        <taxon>Eukaryota</taxon>
        <taxon>Fungi</taxon>
        <taxon>Dikarya</taxon>
        <taxon>Basidiomycota</taxon>
        <taxon>Agaricomycotina</taxon>
        <taxon>Agaricomycetes</taxon>
        <taxon>Agaricomycetidae</taxon>
        <taxon>Agaricales</taxon>
        <taxon>Marasmiineae</taxon>
        <taxon>Physalacriaceae</taxon>
        <taxon>Cylindrobasidium</taxon>
    </lineage>
</organism>
<evidence type="ECO:0000313" key="2">
    <source>
        <dbReference type="EMBL" id="KIY64979.1"/>
    </source>
</evidence>
<evidence type="ECO:0000256" key="1">
    <source>
        <dbReference type="SAM" id="MobiDB-lite"/>
    </source>
</evidence>
<protein>
    <submittedName>
        <fullName evidence="2">Uncharacterized protein</fullName>
    </submittedName>
</protein>
<proteinExistence type="predicted"/>
<dbReference type="OrthoDB" id="21418at2759"/>
<dbReference type="PANTHER" id="PTHR38645">
    <property type="entry name" value="CHROMOSOME 9, WHOLE GENOME SHOTGUN SEQUENCE"/>
    <property type="match status" value="1"/>
</dbReference>
<feature type="region of interest" description="Disordered" evidence="1">
    <location>
        <begin position="92"/>
        <end position="123"/>
    </location>
</feature>
<accession>A0A0D7B468</accession>
<keyword evidence="3" id="KW-1185">Reference proteome</keyword>
<dbReference type="PANTHER" id="PTHR38645:SF1">
    <property type="entry name" value="YALI0F12243P"/>
    <property type="match status" value="1"/>
</dbReference>
<reference evidence="2 3" key="1">
    <citation type="journal article" date="2015" name="Fungal Genet. Biol.">
        <title>Evolution of novel wood decay mechanisms in Agaricales revealed by the genome sequences of Fistulina hepatica and Cylindrobasidium torrendii.</title>
        <authorList>
            <person name="Floudas D."/>
            <person name="Held B.W."/>
            <person name="Riley R."/>
            <person name="Nagy L.G."/>
            <person name="Koehler G."/>
            <person name="Ransdell A.S."/>
            <person name="Younus H."/>
            <person name="Chow J."/>
            <person name="Chiniquy J."/>
            <person name="Lipzen A."/>
            <person name="Tritt A."/>
            <person name="Sun H."/>
            <person name="Haridas S."/>
            <person name="LaButti K."/>
            <person name="Ohm R.A."/>
            <person name="Kues U."/>
            <person name="Blanchette R.A."/>
            <person name="Grigoriev I.V."/>
            <person name="Minto R.E."/>
            <person name="Hibbett D.S."/>
        </authorList>
    </citation>
    <scope>NUCLEOTIDE SEQUENCE [LARGE SCALE GENOMIC DNA]</scope>
    <source>
        <strain evidence="2 3">FP15055 ss-10</strain>
    </source>
</reference>
<dbReference type="EMBL" id="KN880610">
    <property type="protein sequence ID" value="KIY64979.1"/>
    <property type="molecule type" value="Genomic_DNA"/>
</dbReference>
<dbReference type="AlphaFoldDB" id="A0A0D7B468"/>
<sequence length="123" mass="13595">MDSIDLQTLASSLPNAHQQAEAELTNNFKAAALSITTLYRSSKEASKKAHDAGYAKACCDLMQMIQRGVSADGNDMTVGRVMDWLEARLDAVKSRAEEEQEDEESIRRKPHAAPKQQPVRSPH</sequence>
<gene>
    <name evidence="2" type="ORF">CYLTODRAFT_380157</name>
</gene>
<evidence type="ECO:0000313" key="3">
    <source>
        <dbReference type="Proteomes" id="UP000054007"/>
    </source>
</evidence>
<dbReference type="Proteomes" id="UP000054007">
    <property type="component" value="Unassembled WGS sequence"/>
</dbReference>